<dbReference type="EMBL" id="FSRA01000001">
    <property type="protein sequence ID" value="SIN71061.1"/>
    <property type="molecule type" value="Genomic_DNA"/>
</dbReference>
<dbReference type="InterPro" id="IPR014327">
    <property type="entry name" value="RNA_pol_sigma70_bacteroid"/>
</dbReference>
<dbReference type="InterPro" id="IPR013325">
    <property type="entry name" value="RNA_pol_sigma_r2"/>
</dbReference>
<dbReference type="InterPro" id="IPR013324">
    <property type="entry name" value="RNA_pol_sigma_r3/r4-like"/>
</dbReference>
<accession>A0A1N6DJQ4</accession>
<dbReference type="Proteomes" id="UP000185003">
    <property type="component" value="Unassembled WGS sequence"/>
</dbReference>
<dbReference type="NCBIfam" id="TIGR02985">
    <property type="entry name" value="Sig70_bacteroi1"/>
    <property type="match status" value="1"/>
</dbReference>
<evidence type="ECO:0000313" key="8">
    <source>
        <dbReference type="Proteomes" id="UP000185003"/>
    </source>
</evidence>
<dbReference type="SUPFAM" id="SSF88659">
    <property type="entry name" value="Sigma3 and sigma4 domains of RNA polymerase sigma factors"/>
    <property type="match status" value="1"/>
</dbReference>
<dbReference type="SUPFAM" id="SSF88946">
    <property type="entry name" value="Sigma2 domain of RNA polymerase sigma factors"/>
    <property type="match status" value="1"/>
</dbReference>
<evidence type="ECO:0000256" key="1">
    <source>
        <dbReference type="ARBA" id="ARBA00010641"/>
    </source>
</evidence>
<dbReference type="OrthoDB" id="799938at2"/>
<comment type="similarity">
    <text evidence="1">Belongs to the sigma-70 factor family. ECF subfamily.</text>
</comment>
<proteinExistence type="inferred from homology"/>
<dbReference type="InterPro" id="IPR007627">
    <property type="entry name" value="RNA_pol_sigma70_r2"/>
</dbReference>
<dbReference type="RefSeq" id="WP_074238035.1">
    <property type="nucleotide sequence ID" value="NZ_FSRA01000001.1"/>
</dbReference>
<organism evidence="7 8">
    <name type="scientific">Chitinophaga niabensis</name>
    <dbReference type="NCBI Taxonomy" id="536979"/>
    <lineage>
        <taxon>Bacteria</taxon>
        <taxon>Pseudomonadati</taxon>
        <taxon>Bacteroidota</taxon>
        <taxon>Chitinophagia</taxon>
        <taxon>Chitinophagales</taxon>
        <taxon>Chitinophagaceae</taxon>
        <taxon>Chitinophaga</taxon>
    </lineage>
</organism>
<dbReference type="Pfam" id="PF08281">
    <property type="entry name" value="Sigma70_r4_2"/>
    <property type="match status" value="1"/>
</dbReference>
<dbReference type="GO" id="GO:0016987">
    <property type="term" value="F:sigma factor activity"/>
    <property type="evidence" value="ECO:0007669"/>
    <property type="project" value="UniProtKB-KW"/>
</dbReference>
<reference evidence="7 8" key="1">
    <citation type="submission" date="2016-11" db="EMBL/GenBank/DDBJ databases">
        <authorList>
            <person name="Jaros S."/>
            <person name="Januszkiewicz K."/>
            <person name="Wedrychowicz H."/>
        </authorList>
    </citation>
    <scope>NUCLEOTIDE SEQUENCE [LARGE SCALE GENOMIC DNA]</scope>
    <source>
        <strain evidence="7 8">DSM 24787</strain>
    </source>
</reference>
<sequence>MSIRSVHNESALLEQVAQGEPEAFAALFYAYHHQLAEYIYLLTDSMEMTEDIVQDVFIKIWTKRETLPSLNSFTHYLFILSRNHAFNCLRQRVNEQARQQQWARQVEQEAIPSGYQEDDYRAILDAAVAKLPPQQQKVYFLSRHKRLKHEEIAIQLGISTETAKKHMKLALRSITQYVRNHPDAALLLVLLLS</sequence>
<keyword evidence="8" id="KW-1185">Reference proteome</keyword>
<keyword evidence="4" id="KW-0804">Transcription</keyword>
<protein>
    <submittedName>
        <fullName evidence="7">RNA polymerase sigma-70 factor, ECF subfamily</fullName>
    </submittedName>
</protein>
<dbReference type="GO" id="GO:0006352">
    <property type="term" value="P:DNA-templated transcription initiation"/>
    <property type="evidence" value="ECO:0007669"/>
    <property type="project" value="InterPro"/>
</dbReference>
<evidence type="ECO:0000313" key="7">
    <source>
        <dbReference type="EMBL" id="SIN71061.1"/>
    </source>
</evidence>
<name>A0A1N6DJQ4_9BACT</name>
<evidence type="ECO:0000259" key="5">
    <source>
        <dbReference type="Pfam" id="PF04542"/>
    </source>
</evidence>
<dbReference type="InterPro" id="IPR039425">
    <property type="entry name" value="RNA_pol_sigma-70-like"/>
</dbReference>
<keyword evidence="3" id="KW-0731">Sigma factor</keyword>
<feature type="domain" description="RNA polymerase sigma factor 70 region 4 type 2" evidence="6">
    <location>
        <begin position="122"/>
        <end position="173"/>
    </location>
</feature>
<evidence type="ECO:0000256" key="2">
    <source>
        <dbReference type="ARBA" id="ARBA00023015"/>
    </source>
</evidence>
<gene>
    <name evidence="7" type="ORF">SAMN04488055_0828</name>
</gene>
<dbReference type="Pfam" id="PF04542">
    <property type="entry name" value="Sigma70_r2"/>
    <property type="match status" value="1"/>
</dbReference>
<dbReference type="NCBIfam" id="TIGR02937">
    <property type="entry name" value="sigma70-ECF"/>
    <property type="match status" value="1"/>
</dbReference>
<dbReference type="Gene3D" id="1.10.10.10">
    <property type="entry name" value="Winged helix-like DNA-binding domain superfamily/Winged helix DNA-binding domain"/>
    <property type="match status" value="1"/>
</dbReference>
<dbReference type="InterPro" id="IPR014284">
    <property type="entry name" value="RNA_pol_sigma-70_dom"/>
</dbReference>
<evidence type="ECO:0000256" key="3">
    <source>
        <dbReference type="ARBA" id="ARBA00023082"/>
    </source>
</evidence>
<evidence type="ECO:0000259" key="6">
    <source>
        <dbReference type="Pfam" id="PF08281"/>
    </source>
</evidence>
<keyword evidence="2" id="KW-0805">Transcription regulation</keyword>
<dbReference type="InterPro" id="IPR036388">
    <property type="entry name" value="WH-like_DNA-bd_sf"/>
</dbReference>
<dbReference type="AlphaFoldDB" id="A0A1N6DJQ4"/>
<dbReference type="GO" id="GO:0003677">
    <property type="term" value="F:DNA binding"/>
    <property type="evidence" value="ECO:0007669"/>
    <property type="project" value="InterPro"/>
</dbReference>
<evidence type="ECO:0000256" key="4">
    <source>
        <dbReference type="ARBA" id="ARBA00023163"/>
    </source>
</evidence>
<dbReference type="STRING" id="536979.SAMN04488055_0828"/>
<feature type="domain" description="RNA polymerase sigma-70 region 2" evidence="5">
    <location>
        <begin position="28"/>
        <end position="92"/>
    </location>
</feature>
<dbReference type="InterPro" id="IPR013249">
    <property type="entry name" value="RNA_pol_sigma70_r4_t2"/>
</dbReference>
<dbReference type="Gene3D" id="1.10.1740.10">
    <property type="match status" value="1"/>
</dbReference>
<dbReference type="PANTHER" id="PTHR43133:SF46">
    <property type="entry name" value="RNA POLYMERASE SIGMA-70 FACTOR ECF SUBFAMILY"/>
    <property type="match status" value="1"/>
</dbReference>
<dbReference type="PANTHER" id="PTHR43133">
    <property type="entry name" value="RNA POLYMERASE ECF-TYPE SIGMA FACTO"/>
    <property type="match status" value="1"/>
</dbReference>